<evidence type="ECO:0000313" key="1">
    <source>
        <dbReference type="EMBL" id="CAK70007.1"/>
    </source>
</evidence>
<dbReference type="AlphaFoldDB" id="A0CGU0"/>
<dbReference type="EMBL" id="CT868074">
    <property type="protein sequence ID" value="CAK70007.1"/>
    <property type="molecule type" value="Genomic_DNA"/>
</dbReference>
<accession>A0CGU0</accession>
<gene>
    <name evidence="1" type="ORF">GSPATT00007447001</name>
</gene>
<dbReference type="Proteomes" id="UP000000600">
    <property type="component" value="Unassembled WGS sequence"/>
</dbReference>
<organism evidence="1 2">
    <name type="scientific">Paramecium tetraurelia</name>
    <dbReference type="NCBI Taxonomy" id="5888"/>
    <lineage>
        <taxon>Eukaryota</taxon>
        <taxon>Sar</taxon>
        <taxon>Alveolata</taxon>
        <taxon>Ciliophora</taxon>
        <taxon>Intramacronucleata</taxon>
        <taxon>Oligohymenophorea</taxon>
        <taxon>Peniculida</taxon>
        <taxon>Parameciidae</taxon>
        <taxon>Paramecium</taxon>
    </lineage>
</organism>
<name>A0CGU0_PARTE</name>
<dbReference type="HOGENOM" id="CLU_2431733_0_0_1"/>
<keyword evidence="2" id="KW-1185">Reference proteome</keyword>
<dbReference type="KEGG" id="ptm:GSPATT00007447001"/>
<protein>
    <submittedName>
        <fullName evidence="1">Uncharacterized protein</fullName>
    </submittedName>
</protein>
<reference evidence="1 2" key="1">
    <citation type="journal article" date="2006" name="Nature">
        <title>Global trends of whole-genome duplications revealed by the ciliate Paramecium tetraurelia.</title>
        <authorList>
            <consortium name="Genoscope"/>
            <person name="Aury J.-M."/>
            <person name="Jaillon O."/>
            <person name="Duret L."/>
            <person name="Noel B."/>
            <person name="Jubin C."/>
            <person name="Porcel B.M."/>
            <person name="Segurens B."/>
            <person name="Daubin V."/>
            <person name="Anthouard V."/>
            <person name="Aiach N."/>
            <person name="Arnaiz O."/>
            <person name="Billaut A."/>
            <person name="Beisson J."/>
            <person name="Blanc I."/>
            <person name="Bouhouche K."/>
            <person name="Camara F."/>
            <person name="Duharcourt S."/>
            <person name="Guigo R."/>
            <person name="Gogendeau D."/>
            <person name="Katinka M."/>
            <person name="Keller A.-M."/>
            <person name="Kissmehl R."/>
            <person name="Klotz C."/>
            <person name="Koll F."/>
            <person name="Le Moue A."/>
            <person name="Lepere C."/>
            <person name="Malinsky S."/>
            <person name="Nowacki M."/>
            <person name="Nowak J.K."/>
            <person name="Plattner H."/>
            <person name="Poulain J."/>
            <person name="Ruiz F."/>
            <person name="Serrano V."/>
            <person name="Zagulski M."/>
            <person name="Dessen P."/>
            <person name="Betermier M."/>
            <person name="Weissenbach J."/>
            <person name="Scarpelli C."/>
            <person name="Schachter V."/>
            <person name="Sperling L."/>
            <person name="Meyer E."/>
            <person name="Cohen J."/>
            <person name="Wincker P."/>
        </authorList>
    </citation>
    <scope>NUCLEOTIDE SEQUENCE [LARGE SCALE GENOMIC DNA]</scope>
    <source>
        <strain evidence="1 2">Stock d4-2</strain>
    </source>
</reference>
<sequence length="91" mass="10184">MKRTTNCVPQQVPQCISMEFPSLIEPNCFSATAYTYTWDSANSKCLKCGSTFTNNSNNHTNNSDNQTNQTDVSDKSLTLFTSIIMIISIYI</sequence>
<evidence type="ECO:0000313" key="2">
    <source>
        <dbReference type="Proteomes" id="UP000000600"/>
    </source>
</evidence>
<dbReference type="GeneID" id="5023189"/>
<dbReference type="RefSeq" id="XP_001437404.1">
    <property type="nucleotide sequence ID" value="XM_001437367.1"/>
</dbReference>
<dbReference type="InParanoid" id="A0CGU0"/>
<proteinExistence type="predicted"/>